<gene>
    <name evidence="1" type="ORF">SAMN05421811_1365</name>
</gene>
<dbReference type="Proteomes" id="UP000199361">
    <property type="component" value="Unassembled WGS sequence"/>
</dbReference>
<evidence type="ECO:0000313" key="2">
    <source>
        <dbReference type="Proteomes" id="UP000199361"/>
    </source>
</evidence>
<reference evidence="1 2" key="1">
    <citation type="submission" date="2016-10" db="EMBL/GenBank/DDBJ databases">
        <authorList>
            <person name="de Groot N.N."/>
        </authorList>
    </citation>
    <scope>NUCLEOTIDE SEQUENCE [LARGE SCALE GENOMIC DNA]</scope>
    <source>
        <strain evidence="1 2">CGMCC 4.5598</strain>
    </source>
</reference>
<dbReference type="EMBL" id="FOHX01000036">
    <property type="protein sequence ID" value="SEU48194.1"/>
    <property type="molecule type" value="Genomic_DNA"/>
</dbReference>
<proteinExistence type="predicted"/>
<name>A0A1I0LXM9_9ACTN</name>
<organism evidence="1 2">
    <name type="scientific">Nonomuraea wenchangensis</name>
    <dbReference type="NCBI Taxonomy" id="568860"/>
    <lineage>
        <taxon>Bacteria</taxon>
        <taxon>Bacillati</taxon>
        <taxon>Actinomycetota</taxon>
        <taxon>Actinomycetes</taxon>
        <taxon>Streptosporangiales</taxon>
        <taxon>Streptosporangiaceae</taxon>
        <taxon>Nonomuraea</taxon>
    </lineage>
</organism>
<dbReference type="AlphaFoldDB" id="A0A1I0LXM9"/>
<accession>A0A1I0LXM9</accession>
<keyword evidence="2" id="KW-1185">Reference proteome</keyword>
<evidence type="ECO:0000313" key="1">
    <source>
        <dbReference type="EMBL" id="SEU48194.1"/>
    </source>
</evidence>
<sequence>MAGTTTRMLGLLFCDSHGERVQIGGVQDIEQIACELGWGKVCLPPGGYTDSKI</sequence>
<protein>
    <submittedName>
        <fullName evidence="1">Uncharacterized protein</fullName>
    </submittedName>
</protein>